<dbReference type="Proteomes" id="UP000187609">
    <property type="component" value="Unassembled WGS sequence"/>
</dbReference>
<evidence type="ECO:0000256" key="5">
    <source>
        <dbReference type="ARBA" id="ARBA00023163"/>
    </source>
</evidence>
<name>A0A1J6HZ48_NICAT</name>
<keyword evidence="4" id="KW-0010">Activator</keyword>
<gene>
    <name evidence="8" type="primary">TGA1_2</name>
    <name evidence="8" type="ORF">A4A49_34318</name>
</gene>
<sequence length="103" mass="11925">MEYGRWLEDQHRLMCELRSAILQEHLPDNQLGMYFANCVTHYDDIMNLKSMLAKSDVFHLVSGMWKTPAQSAVSFGSEISGHPTSLKYVKKEFSIYTLLYSIM</sequence>
<keyword evidence="6" id="KW-0539">Nucleus</keyword>
<protein>
    <submittedName>
        <fullName evidence="8">Transcription factor tga1</fullName>
    </submittedName>
</protein>
<evidence type="ECO:0000259" key="7">
    <source>
        <dbReference type="PROSITE" id="PS51806"/>
    </source>
</evidence>
<dbReference type="PROSITE" id="PS51806">
    <property type="entry name" value="DOG1"/>
    <property type="match status" value="1"/>
</dbReference>
<dbReference type="InterPro" id="IPR025422">
    <property type="entry name" value="TGA_domain"/>
</dbReference>
<evidence type="ECO:0000313" key="9">
    <source>
        <dbReference type="Proteomes" id="UP000187609"/>
    </source>
</evidence>
<evidence type="ECO:0000256" key="3">
    <source>
        <dbReference type="ARBA" id="ARBA00023125"/>
    </source>
</evidence>
<dbReference type="PANTHER" id="PTHR45693">
    <property type="entry name" value="TRANSCRIPTION FACTOR TGA9"/>
    <property type="match status" value="1"/>
</dbReference>
<evidence type="ECO:0000313" key="8">
    <source>
        <dbReference type="EMBL" id="OIS97617.1"/>
    </source>
</evidence>
<comment type="subcellular location">
    <subcellularLocation>
        <location evidence="1">Nucleus</location>
    </subcellularLocation>
</comment>
<reference evidence="8" key="1">
    <citation type="submission" date="2016-11" db="EMBL/GenBank/DDBJ databases">
        <title>The genome of Nicotiana attenuata.</title>
        <authorList>
            <person name="Xu S."/>
            <person name="Brockmoeller T."/>
            <person name="Gaquerel E."/>
            <person name="Navarro A."/>
            <person name="Kuhl H."/>
            <person name="Gase K."/>
            <person name="Ling Z."/>
            <person name="Zhou W."/>
            <person name="Kreitzer C."/>
            <person name="Stanke M."/>
            <person name="Tang H."/>
            <person name="Lyons E."/>
            <person name="Pandey P."/>
            <person name="Pandey S.P."/>
            <person name="Timmermann B."/>
            <person name="Baldwin I.T."/>
        </authorList>
    </citation>
    <scope>NUCLEOTIDE SEQUENCE [LARGE SCALE GENOMIC DNA]</scope>
    <source>
        <strain evidence="8">UT</strain>
    </source>
</reference>
<dbReference type="Gramene" id="OIS97617">
    <property type="protein sequence ID" value="OIS97617"/>
    <property type="gene ID" value="A4A49_34318"/>
</dbReference>
<keyword evidence="3" id="KW-0238">DNA-binding</keyword>
<comment type="caution">
    <text evidence="8">The sequence shown here is derived from an EMBL/GenBank/DDBJ whole genome shotgun (WGS) entry which is preliminary data.</text>
</comment>
<dbReference type="STRING" id="49451.A0A1J6HZ48"/>
<keyword evidence="2" id="KW-0805">Transcription regulation</keyword>
<feature type="domain" description="DOG1" evidence="7">
    <location>
        <begin position="1"/>
        <end position="103"/>
    </location>
</feature>
<organism evidence="8 9">
    <name type="scientific">Nicotiana attenuata</name>
    <name type="common">Coyote tobacco</name>
    <dbReference type="NCBI Taxonomy" id="49451"/>
    <lineage>
        <taxon>Eukaryota</taxon>
        <taxon>Viridiplantae</taxon>
        <taxon>Streptophyta</taxon>
        <taxon>Embryophyta</taxon>
        <taxon>Tracheophyta</taxon>
        <taxon>Spermatophyta</taxon>
        <taxon>Magnoliopsida</taxon>
        <taxon>eudicotyledons</taxon>
        <taxon>Gunneridae</taxon>
        <taxon>Pentapetalae</taxon>
        <taxon>asterids</taxon>
        <taxon>lamiids</taxon>
        <taxon>Solanales</taxon>
        <taxon>Solanaceae</taxon>
        <taxon>Nicotianoideae</taxon>
        <taxon>Nicotianeae</taxon>
        <taxon>Nicotiana</taxon>
    </lineage>
</organism>
<dbReference type="GO" id="GO:0005634">
    <property type="term" value="C:nucleus"/>
    <property type="evidence" value="ECO:0007669"/>
    <property type="project" value="UniProtKB-SubCell"/>
</dbReference>
<dbReference type="Pfam" id="PF14144">
    <property type="entry name" value="DOG1"/>
    <property type="match status" value="1"/>
</dbReference>
<evidence type="ECO:0000256" key="2">
    <source>
        <dbReference type="ARBA" id="ARBA00023015"/>
    </source>
</evidence>
<evidence type="ECO:0000256" key="1">
    <source>
        <dbReference type="ARBA" id="ARBA00004123"/>
    </source>
</evidence>
<dbReference type="GO" id="GO:0006351">
    <property type="term" value="P:DNA-templated transcription"/>
    <property type="evidence" value="ECO:0007669"/>
    <property type="project" value="InterPro"/>
</dbReference>
<evidence type="ECO:0000256" key="4">
    <source>
        <dbReference type="ARBA" id="ARBA00023159"/>
    </source>
</evidence>
<keyword evidence="9" id="KW-1185">Reference proteome</keyword>
<dbReference type="SMR" id="A0A1J6HZ48"/>
<accession>A0A1J6HZ48</accession>
<proteinExistence type="predicted"/>
<evidence type="ECO:0000256" key="6">
    <source>
        <dbReference type="ARBA" id="ARBA00023242"/>
    </source>
</evidence>
<dbReference type="PANTHER" id="PTHR45693:SF13">
    <property type="entry name" value="TRANSCRIPTION FACTOR TGA10"/>
    <property type="match status" value="1"/>
</dbReference>
<dbReference type="AlphaFoldDB" id="A0A1J6HZ48"/>
<keyword evidence="5" id="KW-0804">Transcription</keyword>
<dbReference type="EMBL" id="MJEQ01037192">
    <property type="protein sequence ID" value="OIS97617.1"/>
    <property type="molecule type" value="Genomic_DNA"/>
</dbReference>
<dbReference type="GO" id="GO:0043565">
    <property type="term" value="F:sequence-specific DNA binding"/>
    <property type="evidence" value="ECO:0007669"/>
    <property type="project" value="InterPro"/>
</dbReference>